<reference evidence="1" key="1">
    <citation type="submission" date="2022-12" db="EMBL/GenBank/DDBJ databases">
        <title>Chromosome-Level Genome Assembly of Japanese Cedar (Cryptomeriajaponica D. Don).</title>
        <authorList>
            <person name="Fujino T."/>
            <person name="Yamaguchi K."/>
            <person name="Yokoyama T."/>
            <person name="Hamanaka T."/>
            <person name="Harazono Y."/>
            <person name="Kamada H."/>
            <person name="Kobayashi W."/>
            <person name="Ujino-Ihara T."/>
            <person name="Uchiyama K."/>
            <person name="Matsumoto A."/>
            <person name="Izuno A."/>
            <person name="Tsumura Y."/>
            <person name="Toyoda A."/>
            <person name="Shigenobu S."/>
            <person name="Moriguchi Y."/>
            <person name="Ueno S."/>
            <person name="Kasahara M."/>
        </authorList>
    </citation>
    <scope>NUCLEOTIDE SEQUENCE</scope>
</reference>
<protein>
    <submittedName>
        <fullName evidence="1">Uncharacterized protein</fullName>
    </submittedName>
</protein>
<proteinExistence type="predicted"/>
<evidence type="ECO:0000313" key="2">
    <source>
        <dbReference type="Proteomes" id="UP001234787"/>
    </source>
</evidence>
<sequence>MAALSPTHALHFVSRPCQTSPMITDFPEYGIDETHGLELAYVIESARSFPPNELLAASKPSRRNRSEHGGG</sequence>
<accession>A0AAD3RQJ9</accession>
<gene>
    <name evidence="1" type="ORF">SUGI_1373650</name>
</gene>
<evidence type="ECO:0000313" key="1">
    <source>
        <dbReference type="EMBL" id="GLJ57805.1"/>
    </source>
</evidence>
<keyword evidence="2" id="KW-1185">Reference proteome</keyword>
<organism evidence="1 2">
    <name type="scientific">Cryptomeria japonica</name>
    <name type="common">Japanese cedar</name>
    <name type="synonym">Cupressus japonica</name>
    <dbReference type="NCBI Taxonomy" id="3369"/>
    <lineage>
        <taxon>Eukaryota</taxon>
        <taxon>Viridiplantae</taxon>
        <taxon>Streptophyta</taxon>
        <taxon>Embryophyta</taxon>
        <taxon>Tracheophyta</taxon>
        <taxon>Spermatophyta</taxon>
        <taxon>Pinopsida</taxon>
        <taxon>Pinidae</taxon>
        <taxon>Conifers II</taxon>
        <taxon>Cupressales</taxon>
        <taxon>Cupressaceae</taxon>
        <taxon>Cryptomeria</taxon>
    </lineage>
</organism>
<dbReference type="EMBL" id="BSEH01000190">
    <property type="protein sequence ID" value="GLJ57805.1"/>
    <property type="molecule type" value="Genomic_DNA"/>
</dbReference>
<name>A0AAD3RQJ9_CRYJA</name>
<comment type="caution">
    <text evidence="1">The sequence shown here is derived from an EMBL/GenBank/DDBJ whole genome shotgun (WGS) entry which is preliminary data.</text>
</comment>
<dbReference type="AlphaFoldDB" id="A0AAD3RQJ9"/>
<dbReference type="Proteomes" id="UP001234787">
    <property type="component" value="Unassembled WGS sequence"/>
</dbReference>